<sequence>MKALKDAVPRVFWTDRPGAPAYHPLDGRTTADLLIVGGGFTGLWAAVLAKQENPACDVVLVDAHSIAYGGSGRNGGFVSDSLTHGLGQGLKLWPGEMGTLLALGRENLAAIAAFVEAHGIDADLRLVGKTTVAVAAHHVAELKEAERLHREHGEDAVYLGRDEMRADVDSPTYLGGLRLRGTGGILDPAKLAWGLVRVAEKLGVRVYENTAVCGMERSGAAVRVITGPAGSGTASADGSGVIEASQVLLATNAYPPPLRRLSNFVLPVWDYVLITEPLSESQRASLRWAEGQGLTDAGNQFHYYRLTADGRVLWGGYDAIYNFRGTGSEQRDASHELLARHFFDTFPQLDGVRFSHRWGGAIDSTSRFTPFFGTAMGGRVAYALGYTGLGVGASRFGALIGLDLLARRSTTRTGLKMVRRPPVPFPPEPLRWPVVEVTRRALARADENGGRRGPWLRFLDRFGVGFDS</sequence>
<evidence type="ECO:0000313" key="2">
    <source>
        <dbReference type="EMBL" id="MEV0969474.1"/>
    </source>
</evidence>
<feature type="domain" description="FAD dependent oxidoreductase" evidence="1">
    <location>
        <begin position="32"/>
        <end position="396"/>
    </location>
</feature>
<dbReference type="EMBL" id="JBFALK010000005">
    <property type="protein sequence ID" value="MEV0969474.1"/>
    <property type="molecule type" value="Genomic_DNA"/>
</dbReference>
<dbReference type="PANTHER" id="PTHR13847:SF281">
    <property type="entry name" value="FAD DEPENDENT OXIDOREDUCTASE DOMAIN-CONTAINING PROTEIN"/>
    <property type="match status" value="1"/>
</dbReference>
<name>A0ABV3GCV7_MICGL</name>
<dbReference type="InterPro" id="IPR006076">
    <property type="entry name" value="FAD-dep_OxRdtase"/>
</dbReference>
<dbReference type="Gene3D" id="3.50.50.60">
    <property type="entry name" value="FAD/NAD(P)-binding domain"/>
    <property type="match status" value="1"/>
</dbReference>
<dbReference type="SUPFAM" id="SSF51905">
    <property type="entry name" value="FAD/NAD(P)-binding domain"/>
    <property type="match status" value="1"/>
</dbReference>
<dbReference type="RefSeq" id="WP_358132403.1">
    <property type="nucleotide sequence ID" value="NZ_JBFALK010000005.1"/>
</dbReference>
<dbReference type="PANTHER" id="PTHR13847">
    <property type="entry name" value="SARCOSINE DEHYDROGENASE-RELATED"/>
    <property type="match status" value="1"/>
</dbReference>
<reference evidence="2 3" key="1">
    <citation type="submission" date="2024-06" db="EMBL/GenBank/DDBJ databases">
        <title>The Natural Products Discovery Center: Release of the First 8490 Sequenced Strains for Exploring Actinobacteria Biosynthetic Diversity.</title>
        <authorList>
            <person name="Kalkreuter E."/>
            <person name="Kautsar S.A."/>
            <person name="Yang D."/>
            <person name="Bader C.D."/>
            <person name="Teijaro C.N."/>
            <person name="Fluegel L."/>
            <person name="Davis C.M."/>
            <person name="Simpson J.R."/>
            <person name="Lauterbach L."/>
            <person name="Steele A.D."/>
            <person name="Gui C."/>
            <person name="Meng S."/>
            <person name="Li G."/>
            <person name="Viehrig K."/>
            <person name="Ye F."/>
            <person name="Su P."/>
            <person name="Kiefer A.F."/>
            <person name="Nichols A."/>
            <person name="Cepeda A.J."/>
            <person name="Yan W."/>
            <person name="Fan B."/>
            <person name="Jiang Y."/>
            <person name="Adhikari A."/>
            <person name="Zheng C.-J."/>
            <person name="Schuster L."/>
            <person name="Cowan T.M."/>
            <person name="Smanski M.J."/>
            <person name="Chevrette M.G."/>
            <person name="De Carvalho L.P.S."/>
            <person name="Shen B."/>
        </authorList>
    </citation>
    <scope>NUCLEOTIDE SEQUENCE [LARGE SCALE GENOMIC DNA]</scope>
    <source>
        <strain evidence="2 3">NPDC050100</strain>
    </source>
</reference>
<dbReference type="EC" id="1.-.-.-" evidence="2"/>
<dbReference type="GO" id="GO:0016491">
    <property type="term" value="F:oxidoreductase activity"/>
    <property type="evidence" value="ECO:0007669"/>
    <property type="project" value="UniProtKB-KW"/>
</dbReference>
<evidence type="ECO:0000259" key="1">
    <source>
        <dbReference type="Pfam" id="PF01266"/>
    </source>
</evidence>
<evidence type="ECO:0000313" key="3">
    <source>
        <dbReference type="Proteomes" id="UP001551675"/>
    </source>
</evidence>
<dbReference type="Pfam" id="PF01266">
    <property type="entry name" value="DAO"/>
    <property type="match status" value="1"/>
</dbReference>
<keyword evidence="2" id="KW-0560">Oxidoreductase</keyword>
<dbReference type="Gene3D" id="3.30.9.10">
    <property type="entry name" value="D-Amino Acid Oxidase, subunit A, domain 2"/>
    <property type="match status" value="1"/>
</dbReference>
<dbReference type="InterPro" id="IPR036188">
    <property type="entry name" value="FAD/NAD-bd_sf"/>
</dbReference>
<keyword evidence="3" id="KW-1185">Reference proteome</keyword>
<accession>A0ABV3GCV7</accession>
<organism evidence="2 3">
    <name type="scientific">Microtetraspora glauca</name>
    <dbReference type="NCBI Taxonomy" id="1996"/>
    <lineage>
        <taxon>Bacteria</taxon>
        <taxon>Bacillati</taxon>
        <taxon>Actinomycetota</taxon>
        <taxon>Actinomycetes</taxon>
        <taxon>Streptosporangiales</taxon>
        <taxon>Streptosporangiaceae</taxon>
        <taxon>Microtetraspora</taxon>
    </lineage>
</organism>
<gene>
    <name evidence="2" type="ORF">AB0I59_12625</name>
</gene>
<comment type="caution">
    <text evidence="2">The sequence shown here is derived from an EMBL/GenBank/DDBJ whole genome shotgun (WGS) entry which is preliminary data.</text>
</comment>
<dbReference type="Proteomes" id="UP001551675">
    <property type="component" value="Unassembled WGS sequence"/>
</dbReference>
<proteinExistence type="predicted"/>
<protein>
    <submittedName>
        <fullName evidence="2">FAD-binding oxidoreductase</fullName>
        <ecNumber evidence="2">1.-.-.-</ecNumber>
    </submittedName>
</protein>